<evidence type="ECO:0000313" key="2">
    <source>
        <dbReference type="Proteomes" id="UP000237000"/>
    </source>
</evidence>
<dbReference type="PANTHER" id="PTHR34835">
    <property type="entry name" value="OS07G0283600 PROTEIN-RELATED"/>
    <property type="match status" value="1"/>
</dbReference>
<proteinExistence type="predicted"/>
<dbReference type="PANTHER" id="PTHR34835:SF34">
    <property type="entry name" value="OS08G0555500 PROTEIN"/>
    <property type="match status" value="1"/>
</dbReference>
<dbReference type="AlphaFoldDB" id="A0A2P5G262"/>
<dbReference type="EMBL" id="JXTC01000001">
    <property type="protein sequence ID" value="POO04115.1"/>
    <property type="molecule type" value="Genomic_DNA"/>
</dbReference>
<dbReference type="InParanoid" id="A0A2P5G262"/>
<comment type="caution">
    <text evidence="1">The sequence shown here is derived from an EMBL/GenBank/DDBJ whole genome shotgun (WGS) entry which is preliminary data.</text>
</comment>
<protein>
    <submittedName>
        <fullName evidence="1">Uncharacterized protein</fullName>
    </submittedName>
</protein>
<evidence type="ECO:0000313" key="1">
    <source>
        <dbReference type="EMBL" id="POO04115.1"/>
    </source>
</evidence>
<name>A0A2P5G262_TREOI</name>
<keyword evidence="2" id="KW-1185">Reference proteome</keyword>
<reference evidence="2" key="1">
    <citation type="submission" date="2016-06" db="EMBL/GenBank/DDBJ databases">
        <title>Parallel loss of symbiosis genes in relatives of nitrogen-fixing non-legume Parasponia.</title>
        <authorList>
            <person name="Van Velzen R."/>
            <person name="Holmer R."/>
            <person name="Bu F."/>
            <person name="Rutten L."/>
            <person name="Van Zeijl A."/>
            <person name="Liu W."/>
            <person name="Santuari L."/>
            <person name="Cao Q."/>
            <person name="Sharma T."/>
            <person name="Shen D."/>
            <person name="Roswanjaya Y."/>
            <person name="Wardhani T."/>
            <person name="Kalhor M.S."/>
            <person name="Jansen J."/>
            <person name="Van den Hoogen J."/>
            <person name="Gungor B."/>
            <person name="Hartog M."/>
            <person name="Hontelez J."/>
            <person name="Verver J."/>
            <person name="Yang W.-C."/>
            <person name="Schijlen E."/>
            <person name="Repin R."/>
            <person name="Schilthuizen M."/>
            <person name="Schranz E."/>
            <person name="Heidstra R."/>
            <person name="Miyata K."/>
            <person name="Fedorova E."/>
            <person name="Kohlen W."/>
            <person name="Bisseling T."/>
            <person name="Smit S."/>
            <person name="Geurts R."/>
        </authorList>
    </citation>
    <scope>NUCLEOTIDE SEQUENCE [LARGE SCALE GENOMIC DNA]</scope>
    <source>
        <strain evidence="2">cv. RG33-2</strain>
    </source>
</reference>
<dbReference type="Proteomes" id="UP000237000">
    <property type="component" value="Unassembled WGS sequence"/>
</dbReference>
<sequence>MDKTEAEVRKAFSKVYAKLTLEEKANYGDVVKKFGGSQREVSHGERDLQAESEDVKERELHNHCSFDRLHRIFNFLTPAQKKAVRRAGFGTFLRRDVPYVSTSLVKWLLENIDPSRCTLTLNGKKYTMSACNFEYVTGIKDGGESIEFQGAVDISDLKDAIIGEKLRISMTDLEEQLEGSQDADELFVVRFALVSIGTVLCPPSGIHLSNSHLYAMSDTRHLGRKNWASHAVRHLMESIRHYQDSQKCSRVMKWIRNVGGFPEVPLLKPRKEKDELCPTEDVKLIKPVPMKHLKKDVPSPSGYLSHNISHSSEKKDNDELMVLKNEVATLNSIVVGKKEDENVMSMDEGDDFVETSIENIRKSCEVTSKAKSAATSKDKRIGEEFDEEIAIGEELSPFEKDRHSSEGSPIKEETLVTKDSSSLEATLKDLTAFYKKKMVLVMLKYEVVEKKSEKSSGKKKLMLMDESTSYADFTKSNGFTVGPFKVRDEAARVEVFKVAFFVLSNTLDSG</sequence>
<dbReference type="OrthoDB" id="1166705at2759"/>
<organism evidence="1 2">
    <name type="scientific">Trema orientale</name>
    <name type="common">Charcoal tree</name>
    <name type="synonym">Celtis orientalis</name>
    <dbReference type="NCBI Taxonomy" id="63057"/>
    <lineage>
        <taxon>Eukaryota</taxon>
        <taxon>Viridiplantae</taxon>
        <taxon>Streptophyta</taxon>
        <taxon>Embryophyta</taxon>
        <taxon>Tracheophyta</taxon>
        <taxon>Spermatophyta</taxon>
        <taxon>Magnoliopsida</taxon>
        <taxon>eudicotyledons</taxon>
        <taxon>Gunneridae</taxon>
        <taxon>Pentapetalae</taxon>
        <taxon>rosids</taxon>
        <taxon>fabids</taxon>
        <taxon>Rosales</taxon>
        <taxon>Cannabaceae</taxon>
        <taxon>Trema</taxon>
    </lineage>
</organism>
<accession>A0A2P5G262</accession>
<gene>
    <name evidence="1" type="ORF">TorRG33x02_004190</name>
</gene>